<keyword evidence="1" id="KW-0732">Signal</keyword>
<evidence type="ECO:0000313" key="2">
    <source>
        <dbReference type="EMBL" id="KAL2070155.1"/>
    </source>
</evidence>
<protein>
    <submittedName>
        <fullName evidence="2">Uncharacterized protein</fullName>
    </submittedName>
</protein>
<dbReference type="EMBL" id="JAZHXI010000006">
    <property type="protein sequence ID" value="KAL2070155.1"/>
    <property type="molecule type" value="Genomic_DNA"/>
</dbReference>
<evidence type="ECO:0000256" key="1">
    <source>
        <dbReference type="SAM" id="SignalP"/>
    </source>
</evidence>
<proteinExistence type="predicted"/>
<comment type="caution">
    <text evidence="2">The sequence shown here is derived from an EMBL/GenBank/DDBJ whole genome shotgun (WGS) entry which is preliminary data.</text>
</comment>
<feature type="chain" id="PRO_5046499596" evidence="1">
    <location>
        <begin position="22"/>
        <end position="108"/>
    </location>
</feature>
<dbReference type="Proteomes" id="UP001595075">
    <property type="component" value="Unassembled WGS sequence"/>
</dbReference>
<keyword evidence="3" id="KW-1185">Reference proteome</keyword>
<feature type="signal peptide" evidence="1">
    <location>
        <begin position="1"/>
        <end position="21"/>
    </location>
</feature>
<organism evidence="2 3">
    <name type="scientific">Oculimacula yallundae</name>
    <dbReference type="NCBI Taxonomy" id="86028"/>
    <lineage>
        <taxon>Eukaryota</taxon>
        <taxon>Fungi</taxon>
        <taxon>Dikarya</taxon>
        <taxon>Ascomycota</taxon>
        <taxon>Pezizomycotina</taxon>
        <taxon>Leotiomycetes</taxon>
        <taxon>Helotiales</taxon>
        <taxon>Ploettnerulaceae</taxon>
        <taxon>Oculimacula</taxon>
    </lineage>
</organism>
<name>A0ABR4CJL5_9HELO</name>
<gene>
    <name evidence="2" type="ORF">VTL71DRAFT_13181</name>
</gene>
<sequence>MVQLTTSLVATLVAFCPLVFASPAKLEARYPKCDRANVGFGHGPARGTDNMICFLRQKSSNANAVVSSGQVATTLGRIMDVCNRPDDLIQGNDYVIGNGDFWVEIRSS</sequence>
<accession>A0ABR4CJL5</accession>
<evidence type="ECO:0000313" key="3">
    <source>
        <dbReference type="Proteomes" id="UP001595075"/>
    </source>
</evidence>
<reference evidence="2 3" key="1">
    <citation type="journal article" date="2024" name="Commun. Biol.">
        <title>Comparative genomic analysis of thermophilic fungi reveals convergent evolutionary adaptations and gene losses.</title>
        <authorList>
            <person name="Steindorff A.S."/>
            <person name="Aguilar-Pontes M.V."/>
            <person name="Robinson A.J."/>
            <person name="Andreopoulos B."/>
            <person name="LaButti K."/>
            <person name="Kuo A."/>
            <person name="Mondo S."/>
            <person name="Riley R."/>
            <person name="Otillar R."/>
            <person name="Haridas S."/>
            <person name="Lipzen A."/>
            <person name="Grimwood J."/>
            <person name="Schmutz J."/>
            <person name="Clum A."/>
            <person name="Reid I.D."/>
            <person name="Moisan M.C."/>
            <person name="Butler G."/>
            <person name="Nguyen T.T.M."/>
            <person name="Dewar K."/>
            <person name="Conant G."/>
            <person name="Drula E."/>
            <person name="Henrissat B."/>
            <person name="Hansel C."/>
            <person name="Singer S."/>
            <person name="Hutchinson M.I."/>
            <person name="de Vries R.P."/>
            <person name="Natvig D.O."/>
            <person name="Powell A.J."/>
            <person name="Tsang A."/>
            <person name="Grigoriev I.V."/>
        </authorList>
    </citation>
    <scope>NUCLEOTIDE SEQUENCE [LARGE SCALE GENOMIC DNA]</scope>
    <source>
        <strain evidence="2 3">CBS 494.80</strain>
    </source>
</reference>